<name>A0A0W0VVN6_9GAMM</name>
<dbReference type="AlphaFoldDB" id="A0A0W0VVN6"/>
<reference evidence="3 4" key="1">
    <citation type="submission" date="2015-11" db="EMBL/GenBank/DDBJ databases">
        <title>Genomic analysis of 38 Legionella species identifies large and diverse effector repertoires.</title>
        <authorList>
            <person name="Burstein D."/>
            <person name="Amaro F."/>
            <person name="Zusman T."/>
            <person name="Lifshitz Z."/>
            <person name="Cohen O."/>
            <person name="Gilbert J.A."/>
            <person name="Pupko T."/>
            <person name="Shuman H.A."/>
            <person name="Segal G."/>
        </authorList>
    </citation>
    <scope>NUCLEOTIDE SEQUENCE [LARGE SCALE GENOMIC DNA]</scope>
    <source>
        <strain evidence="3 4">PX-1-G2-E2</strain>
    </source>
</reference>
<keyword evidence="2" id="KW-1134">Transmembrane beta strand</keyword>
<dbReference type="PANTHER" id="PTHR30203:SF33">
    <property type="entry name" value="BLR4455 PROTEIN"/>
    <property type="match status" value="1"/>
</dbReference>
<proteinExistence type="inferred from homology"/>
<dbReference type="Gene3D" id="2.20.200.10">
    <property type="entry name" value="Outer membrane efflux proteins (OEP)"/>
    <property type="match status" value="1"/>
</dbReference>
<keyword evidence="2" id="KW-0564">Palmitate</keyword>
<feature type="chain" id="PRO_5006774472" evidence="2">
    <location>
        <begin position="23"/>
        <end position="525"/>
    </location>
</feature>
<keyword evidence="2" id="KW-0732">Signal</keyword>
<evidence type="ECO:0000256" key="2">
    <source>
        <dbReference type="RuleBase" id="RU362097"/>
    </source>
</evidence>
<dbReference type="PROSITE" id="PS51257">
    <property type="entry name" value="PROKAR_LIPOPROTEIN"/>
    <property type="match status" value="1"/>
</dbReference>
<dbReference type="EMBL" id="LNYL01000051">
    <property type="protein sequence ID" value="KTD24219.1"/>
    <property type="molecule type" value="Genomic_DNA"/>
</dbReference>
<comment type="similarity">
    <text evidence="1 2">Belongs to the outer membrane factor (OMF) (TC 1.B.17) family.</text>
</comment>
<dbReference type="PATRIC" id="fig|466.6.peg.3308"/>
<evidence type="ECO:0000256" key="1">
    <source>
        <dbReference type="ARBA" id="ARBA00007613"/>
    </source>
</evidence>
<dbReference type="GO" id="GO:0015562">
    <property type="term" value="F:efflux transmembrane transporter activity"/>
    <property type="evidence" value="ECO:0007669"/>
    <property type="project" value="InterPro"/>
</dbReference>
<gene>
    <name evidence="3" type="ORF">Lmac_3092</name>
</gene>
<protein>
    <submittedName>
        <fullName evidence="3">Outer membrane efflux protein</fullName>
    </submittedName>
</protein>
<dbReference type="PANTHER" id="PTHR30203">
    <property type="entry name" value="OUTER MEMBRANE CATION EFFLUX PROTEIN"/>
    <property type="match status" value="1"/>
</dbReference>
<dbReference type="Gene3D" id="1.20.1600.10">
    <property type="entry name" value="Outer membrane efflux proteins (OEP)"/>
    <property type="match status" value="1"/>
</dbReference>
<dbReference type="STRING" id="466.Lmac_3092"/>
<comment type="caution">
    <text evidence="3">The sequence shown here is derived from an EMBL/GenBank/DDBJ whole genome shotgun (WGS) entry which is preliminary data.</text>
</comment>
<sequence length="525" mass="56867">MHIKAKLPLLMISLLLASCVVGPDYVRPKVKLPAQFKEAKGKAFKVNPPSGWKVAKPCDEVDRGEWWKQFHDQTLNKLEDELNHCNQNIVNAWQNYRQSLAIVDEARANFFPSLAGTFNIFRQKIGGGAATSFFSSTGGTTTTGTSTTGAFTSRSATITTYSAFLTADWEPDIWGQVRRTVESNAAAAQSNQALLAATQLSAQGSLAQYYFELRALDTDQQLLDETVAGYKKALQLTRNQYAAGVASRADIVQAQTQLETAEAQAINNGILRGQYEHAIAVLIGLPPANFSLPFNPLKTAPPPIPVTVPSVWLERRPDIAQAERLMQQTNAQIGVAIAAYFPTLDLTATVSIAGRSFHQLVTDPNVGWTAGMQLAEVIFDGGFRSAAVRAAKAAYLAQVAAYRQAILNAFQDVEDNLIALRLLKEQSIAQNAAAASSRRALQLVINQYKSGTVPYSSVITAQIAAYTTQKAAYDVIGLQMTAAVGLIKALGGGWSTQDICPIRIYPKLLPFDMKKPALVTASNLN</sequence>
<dbReference type="Pfam" id="PF02321">
    <property type="entry name" value="OEP"/>
    <property type="match status" value="2"/>
</dbReference>
<evidence type="ECO:0000313" key="4">
    <source>
        <dbReference type="Proteomes" id="UP000054908"/>
    </source>
</evidence>
<keyword evidence="2" id="KW-0472">Membrane</keyword>
<dbReference type="NCBIfam" id="TIGR01845">
    <property type="entry name" value="outer_NodT"/>
    <property type="match status" value="1"/>
</dbReference>
<organism evidence="3 4">
    <name type="scientific">Legionella maceachernii</name>
    <dbReference type="NCBI Taxonomy" id="466"/>
    <lineage>
        <taxon>Bacteria</taxon>
        <taxon>Pseudomonadati</taxon>
        <taxon>Pseudomonadota</taxon>
        <taxon>Gammaproteobacteria</taxon>
        <taxon>Legionellales</taxon>
        <taxon>Legionellaceae</taxon>
        <taxon>Legionella</taxon>
    </lineage>
</organism>
<keyword evidence="2" id="KW-0449">Lipoprotein</keyword>
<dbReference type="InterPro" id="IPR003423">
    <property type="entry name" value="OMP_efflux"/>
</dbReference>
<keyword evidence="2" id="KW-0812">Transmembrane</keyword>
<dbReference type="OrthoDB" id="9770517at2"/>
<dbReference type="RefSeq" id="WP_065240050.1">
    <property type="nucleotide sequence ID" value="NZ_CAAAIB010000001.1"/>
</dbReference>
<dbReference type="InterPro" id="IPR010131">
    <property type="entry name" value="MdtP/NodT-like"/>
</dbReference>
<dbReference type="Proteomes" id="UP000054908">
    <property type="component" value="Unassembled WGS sequence"/>
</dbReference>
<feature type="signal peptide" evidence="2">
    <location>
        <begin position="1"/>
        <end position="22"/>
    </location>
</feature>
<dbReference type="SUPFAM" id="SSF56954">
    <property type="entry name" value="Outer membrane efflux proteins (OEP)"/>
    <property type="match status" value="1"/>
</dbReference>
<keyword evidence="4" id="KW-1185">Reference proteome</keyword>
<evidence type="ECO:0000313" key="3">
    <source>
        <dbReference type="EMBL" id="KTD24219.1"/>
    </source>
</evidence>
<accession>A0A0W0VVN6</accession>
<comment type="subcellular location">
    <subcellularLocation>
        <location evidence="2">Cell outer membrane</location>
        <topology evidence="2">Lipid-anchor</topology>
    </subcellularLocation>
</comment>
<dbReference type="GO" id="GO:0009279">
    <property type="term" value="C:cell outer membrane"/>
    <property type="evidence" value="ECO:0007669"/>
    <property type="project" value="UniProtKB-SubCell"/>
</dbReference>